<evidence type="ECO:0000259" key="2">
    <source>
        <dbReference type="Pfam" id="PF01467"/>
    </source>
</evidence>
<dbReference type="PANTHER" id="PTHR42905:SF7">
    <property type="entry name" value="PHOSPHOENOLPYRUVATE PHOSPHOMUTASE"/>
    <property type="match status" value="1"/>
</dbReference>
<gene>
    <name evidence="3" type="ORF">LCGC14_1629920</name>
</gene>
<dbReference type="NCBIfam" id="TIGR00125">
    <property type="entry name" value="cyt_tran_rel"/>
    <property type="match status" value="1"/>
</dbReference>
<comment type="caution">
    <text evidence="3">The sequence shown here is derived from an EMBL/GenBank/DDBJ whole genome shotgun (WGS) entry which is preliminary data.</text>
</comment>
<protein>
    <recommendedName>
        <fullName evidence="2">Cytidyltransferase-like domain-containing protein</fullName>
    </recommendedName>
</protein>
<name>A0A0F9I2Z7_9ZZZZ</name>
<dbReference type="InterPro" id="IPR015813">
    <property type="entry name" value="Pyrv/PenolPyrv_kinase-like_dom"/>
</dbReference>
<evidence type="ECO:0000313" key="3">
    <source>
        <dbReference type="EMBL" id="KKM21981.1"/>
    </source>
</evidence>
<dbReference type="SUPFAM" id="SSF51621">
    <property type="entry name" value="Phosphoenolpyruvate/pyruvate domain"/>
    <property type="match status" value="1"/>
</dbReference>
<dbReference type="SUPFAM" id="SSF52374">
    <property type="entry name" value="Nucleotidylyl transferase"/>
    <property type="match status" value="1"/>
</dbReference>
<dbReference type="InterPro" id="IPR014729">
    <property type="entry name" value="Rossmann-like_a/b/a_fold"/>
</dbReference>
<dbReference type="PANTHER" id="PTHR42905">
    <property type="entry name" value="PHOSPHOENOLPYRUVATE CARBOXYLASE"/>
    <property type="match status" value="1"/>
</dbReference>
<comment type="similarity">
    <text evidence="1">Belongs to the isocitrate lyase/PEP mutase superfamily. PEP mutase family.</text>
</comment>
<sequence>MKTVYITMAGDLFHRGHLELIKKAKQYGDRLIVGLHPDDIIKKYKRAPVITYEDRKAIIESIKEVDLVVEDCMEYRTPTMFSNLHYYNIKVLVHGDDWLPPLYQKAKESGIKVIQVPYYSYTSTTKIVQGINEKNSLKEALKKKEKLVIVSANDAITAKLVEEFEFDGIWVSSFESSARMGLVDNETINLSDMINIVRPIVDSVDIPVIVDVDTGYGGIEQVVRAVKEFDRLGVSAITMEDNIFPKSNSLWGGKLPLADIEKFGAKIKVAKETSKNILIIARTEALIRDYGLEEALNRANYYDECGADLILMHSREVTGKEALKIPNRWGSNTPLIIIPSTFAHLTNSELFNAGY</sequence>
<dbReference type="Pfam" id="PF01467">
    <property type="entry name" value="CTP_transf_like"/>
    <property type="match status" value="1"/>
</dbReference>
<feature type="domain" description="Cytidyltransferase-like" evidence="2">
    <location>
        <begin position="11"/>
        <end position="106"/>
    </location>
</feature>
<dbReference type="InterPro" id="IPR004821">
    <property type="entry name" value="Cyt_trans-like"/>
</dbReference>
<accession>A0A0F9I2Z7</accession>
<dbReference type="Gene3D" id="3.40.50.620">
    <property type="entry name" value="HUPs"/>
    <property type="match status" value="1"/>
</dbReference>
<dbReference type="AlphaFoldDB" id="A0A0F9I2Z7"/>
<evidence type="ECO:0000256" key="1">
    <source>
        <dbReference type="ARBA" id="ARBA00038455"/>
    </source>
</evidence>
<dbReference type="Pfam" id="PF13714">
    <property type="entry name" value="PEP_mutase"/>
    <property type="match status" value="1"/>
</dbReference>
<dbReference type="CDD" id="cd00377">
    <property type="entry name" value="ICL_PEPM"/>
    <property type="match status" value="1"/>
</dbReference>
<dbReference type="Gene3D" id="3.20.20.60">
    <property type="entry name" value="Phosphoenolpyruvate-binding domains"/>
    <property type="match status" value="1"/>
</dbReference>
<dbReference type="EMBL" id="LAZR01013432">
    <property type="protein sequence ID" value="KKM21981.1"/>
    <property type="molecule type" value="Genomic_DNA"/>
</dbReference>
<proteinExistence type="inferred from homology"/>
<organism evidence="3">
    <name type="scientific">marine sediment metagenome</name>
    <dbReference type="NCBI Taxonomy" id="412755"/>
    <lineage>
        <taxon>unclassified sequences</taxon>
        <taxon>metagenomes</taxon>
        <taxon>ecological metagenomes</taxon>
    </lineage>
</organism>
<dbReference type="InterPro" id="IPR040442">
    <property type="entry name" value="Pyrv_kinase-like_dom_sf"/>
</dbReference>
<reference evidence="3" key="1">
    <citation type="journal article" date="2015" name="Nature">
        <title>Complex archaea that bridge the gap between prokaryotes and eukaryotes.</title>
        <authorList>
            <person name="Spang A."/>
            <person name="Saw J.H."/>
            <person name="Jorgensen S.L."/>
            <person name="Zaremba-Niedzwiedzka K."/>
            <person name="Martijn J."/>
            <person name="Lind A.E."/>
            <person name="van Eijk R."/>
            <person name="Schleper C."/>
            <person name="Guy L."/>
            <person name="Ettema T.J."/>
        </authorList>
    </citation>
    <scope>NUCLEOTIDE SEQUENCE</scope>
</reference>
<dbReference type="GO" id="GO:0003824">
    <property type="term" value="F:catalytic activity"/>
    <property type="evidence" value="ECO:0007669"/>
    <property type="project" value="InterPro"/>
</dbReference>
<feature type="non-terminal residue" evidence="3">
    <location>
        <position position="355"/>
    </location>
</feature>
<dbReference type="InterPro" id="IPR039556">
    <property type="entry name" value="ICL/PEPM"/>
</dbReference>